<dbReference type="InterPro" id="IPR029479">
    <property type="entry name" value="Nitroreductase"/>
</dbReference>
<accession>A0A1X7KH97</accession>
<feature type="domain" description="Nitroreductase" evidence="2">
    <location>
        <begin position="67"/>
        <end position="151"/>
    </location>
</feature>
<dbReference type="CDD" id="cd02150">
    <property type="entry name" value="nitroreductase"/>
    <property type="match status" value="1"/>
</dbReference>
<feature type="compositionally biased region" description="Basic and acidic residues" evidence="1">
    <location>
        <begin position="153"/>
        <end position="172"/>
    </location>
</feature>
<feature type="domain" description="Nitroreductase" evidence="2">
    <location>
        <begin position="9"/>
        <end position="62"/>
    </location>
</feature>
<reference evidence="4" key="1">
    <citation type="submission" date="2017-04" db="EMBL/GenBank/DDBJ databases">
        <authorList>
            <person name="Varghese N."/>
            <person name="Submissions S."/>
        </authorList>
    </citation>
    <scope>NUCLEOTIDE SEQUENCE [LARGE SCALE GENOMIC DNA]</scope>
    <source>
        <strain evidence="4">USBA 82</strain>
    </source>
</reference>
<feature type="region of interest" description="Disordered" evidence="1">
    <location>
        <begin position="152"/>
        <end position="172"/>
    </location>
</feature>
<dbReference type="RefSeq" id="WP_085545136.1">
    <property type="nucleotide sequence ID" value="NZ_FXBB01000027.1"/>
</dbReference>
<organism evidence="3 4">
    <name type="scientific">Dethiosulfovibrio salsuginis</name>
    <dbReference type="NCBI Taxonomy" id="561720"/>
    <lineage>
        <taxon>Bacteria</taxon>
        <taxon>Thermotogati</taxon>
        <taxon>Synergistota</taxon>
        <taxon>Synergistia</taxon>
        <taxon>Synergistales</taxon>
        <taxon>Dethiosulfovibrionaceae</taxon>
        <taxon>Dethiosulfovibrio</taxon>
    </lineage>
</organism>
<dbReference type="Pfam" id="PF00881">
    <property type="entry name" value="Nitroreductase"/>
    <property type="match status" value="2"/>
</dbReference>
<dbReference type="InterPro" id="IPR000415">
    <property type="entry name" value="Nitroreductase-like"/>
</dbReference>
<evidence type="ECO:0000313" key="3">
    <source>
        <dbReference type="EMBL" id="SMG39918.1"/>
    </source>
</evidence>
<protein>
    <submittedName>
        <fullName evidence="3">Nitroreductase</fullName>
    </submittedName>
</protein>
<evidence type="ECO:0000313" key="4">
    <source>
        <dbReference type="Proteomes" id="UP000193355"/>
    </source>
</evidence>
<dbReference type="OrthoDB" id="9812105at2"/>
<dbReference type="EMBL" id="FXBB01000027">
    <property type="protein sequence ID" value="SMG39918.1"/>
    <property type="molecule type" value="Genomic_DNA"/>
</dbReference>
<dbReference type="PANTHER" id="PTHR23026">
    <property type="entry name" value="NADPH NITROREDUCTASE"/>
    <property type="match status" value="1"/>
</dbReference>
<dbReference type="SUPFAM" id="SSF55469">
    <property type="entry name" value="FMN-dependent nitroreductase-like"/>
    <property type="match status" value="1"/>
</dbReference>
<evidence type="ECO:0000259" key="2">
    <source>
        <dbReference type="Pfam" id="PF00881"/>
    </source>
</evidence>
<dbReference type="GO" id="GO:0016491">
    <property type="term" value="F:oxidoreductase activity"/>
    <property type="evidence" value="ECO:0007669"/>
    <property type="project" value="InterPro"/>
</dbReference>
<dbReference type="Gene3D" id="3.40.109.10">
    <property type="entry name" value="NADH Oxidase"/>
    <property type="match status" value="1"/>
</dbReference>
<dbReference type="AlphaFoldDB" id="A0A1X7KH97"/>
<keyword evidence="4" id="KW-1185">Reference proteome</keyword>
<evidence type="ECO:0000256" key="1">
    <source>
        <dbReference type="SAM" id="MobiDB-lite"/>
    </source>
</evidence>
<gene>
    <name evidence="3" type="ORF">SAMN06275492_1277</name>
</gene>
<name>A0A1X7KH97_9BACT</name>
<proteinExistence type="predicted"/>
<dbReference type="InterPro" id="IPR050627">
    <property type="entry name" value="Nitroreductase/BluB"/>
</dbReference>
<dbReference type="STRING" id="561720.SAMN06275492_1277"/>
<sequence>MENKLIDVILARRSIRRYKDRPVEKEKIDALVRCAAAAPSAGNGRPVHFIVIRDRVVLDGIAKVHPYGAMLAQAPVAVVICADKDKNPLSRSYWEQDCGAAMENLLIAAQAMDLGAVWLGVCHLPDEGAEIRSMIHVPDHVPIMGIASIGYPDEEKRPHSGEPAERLHLERW</sequence>
<dbReference type="Proteomes" id="UP000193355">
    <property type="component" value="Unassembled WGS sequence"/>
</dbReference>
<dbReference type="PANTHER" id="PTHR23026:SF123">
    <property type="entry name" value="NAD(P)H NITROREDUCTASE RV3131-RELATED"/>
    <property type="match status" value="1"/>
</dbReference>